<keyword evidence="5" id="KW-0206">Cytoskeleton</keyword>
<feature type="region of interest" description="Disordered" evidence="7">
    <location>
        <begin position="506"/>
        <end position="532"/>
    </location>
</feature>
<feature type="region of interest" description="Disordered" evidence="7">
    <location>
        <begin position="138"/>
        <end position="176"/>
    </location>
</feature>
<feature type="compositionally biased region" description="Basic and acidic residues" evidence="7">
    <location>
        <begin position="391"/>
        <end position="403"/>
    </location>
</feature>
<dbReference type="InterPro" id="IPR005635">
    <property type="entry name" value="Inner_centromere_prot_ARK-bd"/>
</dbReference>
<evidence type="ECO:0000256" key="2">
    <source>
        <dbReference type="ARBA" id="ARBA00004186"/>
    </source>
</evidence>
<evidence type="ECO:0000313" key="9">
    <source>
        <dbReference type="Proteomes" id="UP000095282"/>
    </source>
</evidence>
<dbReference type="WBParaSite" id="Csp11.Scaffold598.g5339.t1">
    <property type="protein sequence ID" value="Csp11.Scaffold598.g5339.t1"/>
    <property type="gene ID" value="Csp11.Scaffold598.g5339"/>
</dbReference>
<proteinExistence type="inferred from homology"/>
<name>A0A1I7TF53_9PELO</name>
<comment type="subcellular location">
    <subcellularLocation>
        <location evidence="2">Cytoplasm</location>
        <location evidence="2">Cytoskeleton</location>
        <location evidence="2">Spindle</location>
    </subcellularLocation>
    <subcellularLocation>
        <location evidence="1">Nucleus</location>
    </subcellularLocation>
</comment>
<dbReference type="Proteomes" id="UP000095282">
    <property type="component" value="Unplaced"/>
</dbReference>
<evidence type="ECO:0000313" key="10">
    <source>
        <dbReference type="WBParaSite" id="Csp11.Scaffold598.g5339.t1"/>
    </source>
</evidence>
<sequence>MPPKSRTSSRKPAALGNKALIGNELFQMVMDSVACVQDNHAGDLLEKFYADMAVLTERIGSERFSGEQLRMVMCGDLESTIVEMKTRQAIFSAPSTSSAVLKPLKEESPRAVTPKMTDAELEEVEIPKTLLRMQQMSISRPEATPRRNPPREAHNTPRNIFPVTPAKGTPARAAPRTPHRVFIDRDQDSKQKHADELRNRVLEEKREKARQEEMKRNAVKARKEELDRERLLKIDEMKKREERLAQFKQQQKAKSPVRARPVVVPQPPRTRKIFEDCVSTPGRGPAKKGRVEVATMGGTVVTVAQATVQLSPPRERLRAVVKMEEDAAREEEEARKAAALQAEQEQYLIRQAAEARQRAEEKERALAEERRRAEEERQRLEAIQKEEEERLKAQRAREEEELKATLAAQAKKKQEKQEKPLVYEMTPPRTYQATSKNDYGLHDLNSDDETDQEDDPRKEVPAWADFAVVREHVRKQTIHPPFDIDAFFGVIEKPNLKEIFGATVKEKRRGSSAVWKSSPASAARPPLDDISE</sequence>
<keyword evidence="9" id="KW-1185">Reference proteome</keyword>
<feature type="compositionally biased region" description="Basic and acidic residues" evidence="7">
    <location>
        <begin position="143"/>
        <end position="155"/>
    </location>
</feature>
<feature type="domain" description="Inner centromere protein ARK-binding" evidence="8">
    <location>
        <begin position="443"/>
        <end position="500"/>
    </location>
</feature>
<evidence type="ECO:0000256" key="4">
    <source>
        <dbReference type="ARBA" id="ARBA00022490"/>
    </source>
</evidence>
<dbReference type="PANTHER" id="PTHR13142">
    <property type="entry name" value="INNER CENTROMERE PROTEIN"/>
    <property type="match status" value="1"/>
</dbReference>
<evidence type="ECO:0000256" key="7">
    <source>
        <dbReference type="SAM" id="MobiDB-lite"/>
    </source>
</evidence>
<comment type="similarity">
    <text evidence="3">Belongs to the INCENP family.</text>
</comment>
<reference evidence="10" key="1">
    <citation type="submission" date="2016-11" db="UniProtKB">
        <authorList>
            <consortium name="WormBaseParasite"/>
        </authorList>
    </citation>
    <scope>IDENTIFICATION</scope>
</reference>
<keyword evidence="4" id="KW-0963">Cytoplasm</keyword>
<feature type="region of interest" description="Disordered" evidence="7">
    <location>
        <begin position="353"/>
        <end position="373"/>
    </location>
</feature>
<dbReference type="GO" id="GO:0005634">
    <property type="term" value="C:nucleus"/>
    <property type="evidence" value="ECO:0007669"/>
    <property type="project" value="UniProtKB-SubCell"/>
</dbReference>
<evidence type="ECO:0000259" key="8">
    <source>
        <dbReference type="Pfam" id="PF03941"/>
    </source>
</evidence>
<dbReference type="Pfam" id="PF03941">
    <property type="entry name" value="INCENP_ARK-bind"/>
    <property type="match status" value="1"/>
</dbReference>
<evidence type="ECO:0000256" key="5">
    <source>
        <dbReference type="ARBA" id="ARBA00023212"/>
    </source>
</evidence>
<dbReference type="Gene3D" id="6.10.250.2990">
    <property type="match status" value="1"/>
</dbReference>
<accession>A0A1I7TF53</accession>
<dbReference type="GO" id="GO:0005819">
    <property type="term" value="C:spindle"/>
    <property type="evidence" value="ECO:0007669"/>
    <property type="project" value="UniProtKB-SubCell"/>
</dbReference>
<feature type="region of interest" description="Disordered" evidence="7">
    <location>
        <begin position="391"/>
        <end position="459"/>
    </location>
</feature>
<evidence type="ECO:0000256" key="1">
    <source>
        <dbReference type="ARBA" id="ARBA00004123"/>
    </source>
</evidence>
<organism evidence="9 10">
    <name type="scientific">Caenorhabditis tropicalis</name>
    <dbReference type="NCBI Taxonomy" id="1561998"/>
    <lineage>
        <taxon>Eukaryota</taxon>
        <taxon>Metazoa</taxon>
        <taxon>Ecdysozoa</taxon>
        <taxon>Nematoda</taxon>
        <taxon>Chromadorea</taxon>
        <taxon>Rhabditida</taxon>
        <taxon>Rhabditina</taxon>
        <taxon>Rhabditomorpha</taxon>
        <taxon>Rhabditoidea</taxon>
        <taxon>Rhabditidae</taxon>
        <taxon>Peloderinae</taxon>
        <taxon>Caenorhabditis</taxon>
    </lineage>
</organism>
<dbReference type="eggNOG" id="KOG4456">
    <property type="taxonomic scope" value="Eukaryota"/>
</dbReference>
<dbReference type="AlphaFoldDB" id="A0A1I7TF53"/>
<protein>
    <submittedName>
        <fullName evidence="10">INCENP_ARK-bind domain-containing protein</fullName>
    </submittedName>
</protein>
<dbReference type="STRING" id="1561998.A0A1I7TF53"/>
<evidence type="ECO:0000256" key="3">
    <source>
        <dbReference type="ARBA" id="ARBA00010042"/>
    </source>
</evidence>
<feature type="region of interest" description="Disordered" evidence="7">
    <location>
        <begin position="202"/>
        <end position="224"/>
    </location>
</feature>
<keyword evidence="6" id="KW-0539">Nucleus</keyword>
<evidence type="ECO:0000256" key="6">
    <source>
        <dbReference type="ARBA" id="ARBA00023242"/>
    </source>
</evidence>